<keyword evidence="1 5" id="KW-0808">Transferase</keyword>
<gene>
    <name evidence="5" type="ORF">DTO57_11615</name>
</gene>
<sequence length="188" mass="20450">MAEPVTLTTPRLTLRAPVASDAEAIYEACQDPDIQYYTTVPSPYTRADAEAFVTLVDGWWDDGSEYVWALHSPEGFAGMVGLHKIGDGGSELGFWAAPEARGNGYMTEAARAVLDFAFGPMRLERVTWRAVVGNRGSARVAQKLGFQFEGVQRKGLPHHGIGGAHGRTDGWMAGLLSTDPRVPTNWEI</sequence>
<dbReference type="AlphaFoldDB" id="A0A367XTM5"/>
<evidence type="ECO:0000256" key="1">
    <source>
        <dbReference type="ARBA" id="ARBA00022679"/>
    </source>
</evidence>
<dbReference type="SUPFAM" id="SSF55729">
    <property type="entry name" value="Acyl-CoA N-acyltransferases (Nat)"/>
    <property type="match status" value="1"/>
</dbReference>
<dbReference type="InterPro" id="IPR016181">
    <property type="entry name" value="Acyl_CoA_acyltransferase"/>
</dbReference>
<dbReference type="InterPro" id="IPR051531">
    <property type="entry name" value="N-acetyltransferase"/>
</dbReference>
<evidence type="ECO:0000259" key="4">
    <source>
        <dbReference type="PROSITE" id="PS51186"/>
    </source>
</evidence>
<evidence type="ECO:0000313" key="5">
    <source>
        <dbReference type="EMBL" id="RCK56967.1"/>
    </source>
</evidence>
<dbReference type="Gene3D" id="3.40.630.30">
    <property type="match status" value="1"/>
</dbReference>
<organism evidence="5 6">
    <name type="scientific">Microbacterium sorbitolivorans</name>
    <dbReference type="NCBI Taxonomy" id="1867410"/>
    <lineage>
        <taxon>Bacteria</taxon>
        <taxon>Bacillati</taxon>
        <taxon>Actinomycetota</taxon>
        <taxon>Actinomycetes</taxon>
        <taxon>Micrococcales</taxon>
        <taxon>Microbacteriaceae</taxon>
        <taxon>Microbacterium</taxon>
    </lineage>
</organism>
<evidence type="ECO:0000256" key="3">
    <source>
        <dbReference type="ARBA" id="ARBA00038502"/>
    </source>
</evidence>
<comment type="similarity">
    <text evidence="3">Belongs to the acetyltransferase family. RimJ subfamily.</text>
</comment>
<comment type="caution">
    <text evidence="5">The sequence shown here is derived from an EMBL/GenBank/DDBJ whole genome shotgun (WGS) entry which is preliminary data.</text>
</comment>
<proteinExistence type="inferred from homology"/>
<dbReference type="InterPro" id="IPR000182">
    <property type="entry name" value="GNAT_dom"/>
</dbReference>
<dbReference type="Pfam" id="PF13302">
    <property type="entry name" value="Acetyltransf_3"/>
    <property type="match status" value="1"/>
</dbReference>
<dbReference type="PROSITE" id="PS51186">
    <property type="entry name" value="GNAT"/>
    <property type="match status" value="1"/>
</dbReference>
<dbReference type="Proteomes" id="UP000253508">
    <property type="component" value="Unassembled WGS sequence"/>
</dbReference>
<dbReference type="PANTHER" id="PTHR43792">
    <property type="entry name" value="GNAT FAMILY, PUTATIVE (AFU_ORTHOLOGUE AFUA_3G00765)-RELATED-RELATED"/>
    <property type="match status" value="1"/>
</dbReference>
<dbReference type="OrthoDB" id="9795188at2"/>
<evidence type="ECO:0000313" key="6">
    <source>
        <dbReference type="Proteomes" id="UP000253508"/>
    </source>
</evidence>
<dbReference type="EMBL" id="QORO01000005">
    <property type="protein sequence ID" value="RCK56967.1"/>
    <property type="molecule type" value="Genomic_DNA"/>
</dbReference>
<evidence type="ECO:0000256" key="2">
    <source>
        <dbReference type="ARBA" id="ARBA00023315"/>
    </source>
</evidence>
<dbReference type="RefSeq" id="WP_114118408.1">
    <property type="nucleotide sequence ID" value="NZ_BMHU01000005.1"/>
</dbReference>
<keyword evidence="2" id="KW-0012">Acyltransferase</keyword>
<name>A0A367XTM5_9MICO</name>
<accession>A0A367XTM5</accession>
<protein>
    <submittedName>
        <fullName evidence="5">N-acetyltransferase</fullName>
    </submittedName>
</protein>
<dbReference type="PANTHER" id="PTHR43792:SF8">
    <property type="entry name" value="[RIBOSOMAL PROTEIN US5]-ALANINE N-ACETYLTRANSFERASE"/>
    <property type="match status" value="1"/>
</dbReference>
<reference evidence="5 6" key="1">
    <citation type="submission" date="2018-07" db="EMBL/GenBank/DDBJ databases">
        <title>Microbacterium endoborsara sp. nov., a novel actinobacterium isolated from Borszczowia aralocaspica.</title>
        <authorList>
            <person name="An D."/>
        </authorList>
    </citation>
    <scope>NUCLEOTIDE SEQUENCE [LARGE SCALE GENOMIC DNA]</scope>
    <source>
        <strain evidence="5 6">C1.15228</strain>
    </source>
</reference>
<keyword evidence="6" id="KW-1185">Reference proteome</keyword>
<dbReference type="GO" id="GO:0016747">
    <property type="term" value="F:acyltransferase activity, transferring groups other than amino-acyl groups"/>
    <property type="evidence" value="ECO:0007669"/>
    <property type="project" value="InterPro"/>
</dbReference>
<feature type="domain" description="N-acetyltransferase" evidence="4">
    <location>
        <begin position="12"/>
        <end position="177"/>
    </location>
</feature>